<gene>
    <name evidence="3" type="ORF">TEA_005250</name>
</gene>
<evidence type="ECO:0000313" key="3">
    <source>
        <dbReference type="EMBL" id="THG06627.1"/>
    </source>
</evidence>
<evidence type="ECO:0000256" key="1">
    <source>
        <dbReference type="SAM" id="MobiDB-lite"/>
    </source>
</evidence>
<feature type="transmembrane region" description="Helical" evidence="2">
    <location>
        <begin position="187"/>
        <end position="204"/>
    </location>
</feature>
<keyword evidence="4" id="KW-1185">Reference proteome</keyword>
<name>A0A4V3WLY9_CAMSN</name>
<keyword evidence="2" id="KW-0472">Membrane</keyword>
<organism evidence="3 4">
    <name type="scientific">Camellia sinensis var. sinensis</name>
    <name type="common">China tea</name>
    <dbReference type="NCBI Taxonomy" id="542762"/>
    <lineage>
        <taxon>Eukaryota</taxon>
        <taxon>Viridiplantae</taxon>
        <taxon>Streptophyta</taxon>
        <taxon>Embryophyta</taxon>
        <taxon>Tracheophyta</taxon>
        <taxon>Spermatophyta</taxon>
        <taxon>Magnoliopsida</taxon>
        <taxon>eudicotyledons</taxon>
        <taxon>Gunneridae</taxon>
        <taxon>Pentapetalae</taxon>
        <taxon>asterids</taxon>
        <taxon>Ericales</taxon>
        <taxon>Theaceae</taxon>
        <taxon>Camellia</taxon>
    </lineage>
</organism>
<keyword evidence="2" id="KW-1133">Transmembrane helix</keyword>
<feature type="region of interest" description="Disordered" evidence="1">
    <location>
        <begin position="62"/>
        <end position="90"/>
    </location>
</feature>
<dbReference type="Proteomes" id="UP000306102">
    <property type="component" value="Unassembled WGS sequence"/>
</dbReference>
<evidence type="ECO:0000256" key="2">
    <source>
        <dbReference type="SAM" id="Phobius"/>
    </source>
</evidence>
<comment type="caution">
    <text evidence="3">The sequence shown here is derived from an EMBL/GenBank/DDBJ whole genome shotgun (WGS) entry which is preliminary data.</text>
</comment>
<evidence type="ECO:0000313" key="4">
    <source>
        <dbReference type="Proteomes" id="UP000306102"/>
    </source>
</evidence>
<feature type="compositionally biased region" description="Low complexity" evidence="1">
    <location>
        <begin position="66"/>
        <end position="90"/>
    </location>
</feature>
<proteinExistence type="predicted"/>
<dbReference type="EMBL" id="SDRB02010408">
    <property type="protein sequence ID" value="THG06627.1"/>
    <property type="molecule type" value="Genomic_DNA"/>
</dbReference>
<keyword evidence="2" id="KW-0812">Transmembrane</keyword>
<reference evidence="3 4" key="1">
    <citation type="journal article" date="2018" name="Proc. Natl. Acad. Sci. U.S.A.">
        <title>Draft genome sequence of Camellia sinensis var. sinensis provides insights into the evolution of the tea genome and tea quality.</title>
        <authorList>
            <person name="Wei C."/>
            <person name="Yang H."/>
            <person name="Wang S."/>
            <person name="Zhao J."/>
            <person name="Liu C."/>
            <person name="Gao L."/>
            <person name="Xia E."/>
            <person name="Lu Y."/>
            <person name="Tai Y."/>
            <person name="She G."/>
            <person name="Sun J."/>
            <person name="Cao H."/>
            <person name="Tong W."/>
            <person name="Gao Q."/>
            <person name="Li Y."/>
            <person name="Deng W."/>
            <person name="Jiang X."/>
            <person name="Wang W."/>
            <person name="Chen Q."/>
            <person name="Zhang S."/>
            <person name="Li H."/>
            <person name="Wu J."/>
            <person name="Wang P."/>
            <person name="Li P."/>
            <person name="Shi C."/>
            <person name="Zheng F."/>
            <person name="Jian J."/>
            <person name="Huang B."/>
            <person name="Shan D."/>
            <person name="Shi M."/>
            <person name="Fang C."/>
            <person name="Yue Y."/>
            <person name="Li F."/>
            <person name="Li D."/>
            <person name="Wei S."/>
            <person name="Han B."/>
            <person name="Jiang C."/>
            <person name="Yin Y."/>
            <person name="Xia T."/>
            <person name="Zhang Z."/>
            <person name="Bennetzen J.L."/>
            <person name="Zhao S."/>
            <person name="Wan X."/>
        </authorList>
    </citation>
    <scope>NUCLEOTIDE SEQUENCE [LARGE SCALE GENOMIC DNA]</scope>
    <source>
        <strain evidence="4">cv. Shuchazao</strain>
        <tissue evidence="3">Leaf</tissue>
    </source>
</reference>
<sequence length="259" mass="28579">MEQPCEATGVSPQTKAIGTYRQPISGSSISHINKGKRKVTRRKGLKYSLLAGRFSGFASRVGHKGAGSSYGSKSGIKAKSSSVHSSPSHISDSICTSSSKETLHEAIATLQVGKTLGIDYKGQESEVVKEFMHMEKHDKVRMAGGPGCHKGAPFFGFRFPLQYLRGEARSDIVCMQVSDLSDGCKCSTLMAASVLLVFLFYLLLNPRKKIMSTTKFEGRLGDYLLWKVKDSFSDERYGFHHSPLAQNRMEMKRLNRKNG</sequence>
<accession>A0A4V3WLY9</accession>
<protein>
    <submittedName>
        <fullName evidence="3">Uncharacterized protein</fullName>
    </submittedName>
</protein>
<dbReference type="AlphaFoldDB" id="A0A4V3WLY9"/>